<proteinExistence type="predicted"/>
<dbReference type="OrthoDB" id="10443712at2759"/>
<reference evidence="2 3" key="1">
    <citation type="submission" date="2019-04" db="EMBL/GenBank/DDBJ databases">
        <title>High contiguity whole genome sequence and gene annotation resource for two Venturia nashicola isolates.</title>
        <authorList>
            <person name="Prokchorchik M."/>
            <person name="Won K."/>
            <person name="Lee Y."/>
            <person name="Choi E.D."/>
            <person name="Segonzac C."/>
            <person name="Sohn K.H."/>
        </authorList>
    </citation>
    <scope>NUCLEOTIDE SEQUENCE [LARGE SCALE GENOMIC DNA]</scope>
    <source>
        <strain evidence="2 3">PRI2</strain>
    </source>
</reference>
<evidence type="ECO:0000313" key="3">
    <source>
        <dbReference type="Proteomes" id="UP000298493"/>
    </source>
</evidence>
<sequence length="91" mass="9684">MTSNSLNILLTTTRAATPSDHPLRPHPVARASDDLSAPPSPANSREEDHAPVAAAWAAPSYSPAGGIDRTHTQTSSDMERTAVCRHMLGRQ</sequence>
<gene>
    <name evidence="2" type="ORF">E6O75_ATG10639</name>
</gene>
<dbReference type="AlphaFoldDB" id="A0A4Z1P2C0"/>
<accession>A0A4Z1P2C0</accession>
<evidence type="ECO:0000256" key="1">
    <source>
        <dbReference type="SAM" id="MobiDB-lite"/>
    </source>
</evidence>
<dbReference type="EMBL" id="SNSC02000015">
    <property type="protein sequence ID" value="TID17994.1"/>
    <property type="molecule type" value="Genomic_DNA"/>
</dbReference>
<protein>
    <submittedName>
        <fullName evidence="2">Uncharacterized protein</fullName>
    </submittedName>
</protein>
<feature type="region of interest" description="Disordered" evidence="1">
    <location>
        <begin position="1"/>
        <end position="80"/>
    </location>
</feature>
<name>A0A4Z1P2C0_9PEZI</name>
<organism evidence="2 3">
    <name type="scientific">Venturia nashicola</name>
    <dbReference type="NCBI Taxonomy" id="86259"/>
    <lineage>
        <taxon>Eukaryota</taxon>
        <taxon>Fungi</taxon>
        <taxon>Dikarya</taxon>
        <taxon>Ascomycota</taxon>
        <taxon>Pezizomycotina</taxon>
        <taxon>Dothideomycetes</taxon>
        <taxon>Pleosporomycetidae</taxon>
        <taxon>Venturiales</taxon>
        <taxon>Venturiaceae</taxon>
        <taxon>Venturia</taxon>
    </lineage>
</organism>
<evidence type="ECO:0000313" key="2">
    <source>
        <dbReference type="EMBL" id="TID17994.1"/>
    </source>
</evidence>
<feature type="compositionally biased region" description="Low complexity" evidence="1">
    <location>
        <begin position="1"/>
        <end position="13"/>
    </location>
</feature>
<dbReference type="Proteomes" id="UP000298493">
    <property type="component" value="Unassembled WGS sequence"/>
</dbReference>
<feature type="compositionally biased region" description="Low complexity" evidence="1">
    <location>
        <begin position="51"/>
        <end position="64"/>
    </location>
</feature>
<keyword evidence="3" id="KW-1185">Reference proteome</keyword>
<comment type="caution">
    <text evidence="2">The sequence shown here is derived from an EMBL/GenBank/DDBJ whole genome shotgun (WGS) entry which is preliminary data.</text>
</comment>